<dbReference type="EMBL" id="JABSTQ010011008">
    <property type="protein sequence ID" value="KAG0415926.1"/>
    <property type="molecule type" value="Genomic_DNA"/>
</dbReference>
<evidence type="ECO:0000313" key="1">
    <source>
        <dbReference type="EMBL" id="KAG0415926.1"/>
    </source>
</evidence>
<dbReference type="Proteomes" id="UP000805193">
    <property type="component" value="Unassembled WGS sequence"/>
</dbReference>
<sequence>MTHDRWEEIKSSLHFNDNLSMPPADSSPKDRLFQDSPTSRDAAPKIGGDSSGTMPLCGRTDGSIQRALQHQAIPPSPRSLTSHIDQVPRFPDIGASGNIVIKLAQCVQPQLGHLLYFDN</sequence>
<organism evidence="1 2">
    <name type="scientific">Ixodes persulcatus</name>
    <name type="common">Taiga tick</name>
    <dbReference type="NCBI Taxonomy" id="34615"/>
    <lineage>
        <taxon>Eukaryota</taxon>
        <taxon>Metazoa</taxon>
        <taxon>Ecdysozoa</taxon>
        <taxon>Arthropoda</taxon>
        <taxon>Chelicerata</taxon>
        <taxon>Arachnida</taxon>
        <taxon>Acari</taxon>
        <taxon>Parasitiformes</taxon>
        <taxon>Ixodida</taxon>
        <taxon>Ixodoidea</taxon>
        <taxon>Ixodidae</taxon>
        <taxon>Ixodinae</taxon>
        <taxon>Ixodes</taxon>
    </lineage>
</organism>
<proteinExistence type="predicted"/>
<gene>
    <name evidence="1" type="ORF">HPB47_006899</name>
</gene>
<comment type="caution">
    <text evidence="1">The sequence shown here is derived from an EMBL/GenBank/DDBJ whole genome shotgun (WGS) entry which is preliminary data.</text>
</comment>
<reference evidence="1 2" key="1">
    <citation type="journal article" date="2020" name="Cell">
        <title>Large-Scale Comparative Analyses of Tick Genomes Elucidate Their Genetic Diversity and Vector Capacities.</title>
        <authorList>
            <consortium name="Tick Genome and Microbiome Consortium (TIGMIC)"/>
            <person name="Jia N."/>
            <person name="Wang J."/>
            <person name="Shi W."/>
            <person name="Du L."/>
            <person name="Sun Y."/>
            <person name="Zhan W."/>
            <person name="Jiang J.F."/>
            <person name="Wang Q."/>
            <person name="Zhang B."/>
            <person name="Ji P."/>
            <person name="Bell-Sakyi L."/>
            <person name="Cui X.M."/>
            <person name="Yuan T.T."/>
            <person name="Jiang B.G."/>
            <person name="Yang W.F."/>
            <person name="Lam T.T."/>
            <person name="Chang Q.C."/>
            <person name="Ding S.J."/>
            <person name="Wang X.J."/>
            <person name="Zhu J.G."/>
            <person name="Ruan X.D."/>
            <person name="Zhao L."/>
            <person name="Wei J.T."/>
            <person name="Ye R.Z."/>
            <person name="Que T.C."/>
            <person name="Du C.H."/>
            <person name="Zhou Y.H."/>
            <person name="Cheng J.X."/>
            <person name="Dai P.F."/>
            <person name="Guo W.B."/>
            <person name="Han X.H."/>
            <person name="Huang E.J."/>
            <person name="Li L.F."/>
            <person name="Wei W."/>
            <person name="Gao Y.C."/>
            <person name="Liu J.Z."/>
            <person name="Shao H.Z."/>
            <person name="Wang X."/>
            <person name="Wang C.C."/>
            <person name="Yang T.C."/>
            <person name="Huo Q.B."/>
            <person name="Li W."/>
            <person name="Chen H.Y."/>
            <person name="Chen S.E."/>
            <person name="Zhou L.G."/>
            <person name="Ni X.B."/>
            <person name="Tian J.H."/>
            <person name="Sheng Y."/>
            <person name="Liu T."/>
            <person name="Pan Y.S."/>
            <person name="Xia L.Y."/>
            <person name="Li J."/>
            <person name="Zhao F."/>
            <person name="Cao W.C."/>
        </authorList>
    </citation>
    <scope>NUCLEOTIDE SEQUENCE [LARGE SCALE GENOMIC DNA]</scope>
    <source>
        <strain evidence="1">Iper-2018</strain>
    </source>
</reference>
<evidence type="ECO:0000313" key="2">
    <source>
        <dbReference type="Proteomes" id="UP000805193"/>
    </source>
</evidence>
<protein>
    <submittedName>
        <fullName evidence="1">Uncharacterized protein</fullName>
    </submittedName>
</protein>
<accession>A0AC60P976</accession>
<name>A0AC60P976_IXOPE</name>
<keyword evidence="2" id="KW-1185">Reference proteome</keyword>